<feature type="transmembrane region" description="Helical" evidence="1">
    <location>
        <begin position="6"/>
        <end position="21"/>
    </location>
</feature>
<dbReference type="EMBL" id="RFFH01000003">
    <property type="protein sequence ID" value="RMI33236.1"/>
    <property type="molecule type" value="Genomic_DNA"/>
</dbReference>
<name>A0A3M2L886_9NOCA</name>
<evidence type="ECO:0008006" key="4">
    <source>
        <dbReference type="Google" id="ProtNLM"/>
    </source>
</evidence>
<sequence length="158" mass="16649">MQNSQLQAALVVVLVLGWVVYRQTRWQVLDQARIWRGPVLFAVLGVVAARDSLHDVGPVDLVAFAVQATLSLVVGALMGRLSQLRPVAGGLEARTGLAGSALWLLLIVVRVALDSGARAMGATAVTSVGVILLLLAVNRAGRIGVLVRRAEFRSGAAH</sequence>
<dbReference type="OrthoDB" id="4878571at2"/>
<evidence type="ECO:0000313" key="3">
    <source>
        <dbReference type="Proteomes" id="UP000279275"/>
    </source>
</evidence>
<keyword evidence="1" id="KW-1133">Transmembrane helix</keyword>
<keyword evidence="1" id="KW-0812">Transmembrane</keyword>
<keyword evidence="1" id="KW-0472">Membrane</keyword>
<comment type="caution">
    <text evidence="2">The sequence shown here is derived from an EMBL/GenBank/DDBJ whole genome shotgun (WGS) entry which is preliminary data.</text>
</comment>
<feature type="transmembrane region" description="Helical" evidence="1">
    <location>
        <begin position="119"/>
        <end position="138"/>
    </location>
</feature>
<evidence type="ECO:0000313" key="2">
    <source>
        <dbReference type="EMBL" id="RMI33236.1"/>
    </source>
</evidence>
<dbReference type="Proteomes" id="UP000279275">
    <property type="component" value="Unassembled WGS sequence"/>
</dbReference>
<evidence type="ECO:0000256" key="1">
    <source>
        <dbReference type="SAM" id="Phobius"/>
    </source>
</evidence>
<gene>
    <name evidence="2" type="ORF">EBN03_08570</name>
</gene>
<accession>A0A3M2L886</accession>
<proteinExistence type="predicted"/>
<feature type="transmembrane region" description="Helical" evidence="1">
    <location>
        <begin position="93"/>
        <end position="113"/>
    </location>
</feature>
<keyword evidence="3" id="KW-1185">Reference proteome</keyword>
<reference evidence="2 3" key="1">
    <citation type="submission" date="2018-10" db="EMBL/GenBank/DDBJ databases">
        <title>Isolation from cow dung.</title>
        <authorList>
            <person name="Ling L."/>
        </authorList>
    </citation>
    <scope>NUCLEOTIDE SEQUENCE [LARGE SCALE GENOMIC DNA]</scope>
    <source>
        <strain evidence="2 3">NEAU-LL90</strain>
    </source>
</reference>
<dbReference type="RefSeq" id="WP_122187430.1">
    <property type="nucleotide sequence ID" value="NZ_RFFH01000003.1"/>
</dbReference>
<dbReference type="AlphaFoldDB" id="A0A3M2L886"/>
<feature type="transmembrane region" description="Helical" evidence="1">
    <location>
        <begin position="61"/>
        <end position="81"/>
    </location>
</feature>
<organism evidence="2 3">
    <name type="scientific">Nocardia stercoris</name>
    <dbReference type="NCBI Taxonomy" id="2483361"/>
    <lineage>
        <taxon>Bacteria</taxon>
        <taxon>Bacillati</taxon>
        <taxon>Actinomycetota</taxon>
        <taxon>Actinomycetes</taxon>
        <taxon>Mycobacteriales</taxon>
        <taxon>Nocardiaceae</taxon>
        <taxon>Nocardia</taxon>
    </lineage>
</organism>
<feature type="transmembrane region" description="Helical" evidence="1">
    <location>
        <begin position="33"/>
        <end position="49"/>
    </location>
</feature>
<protein>
    <recommendedName>
        <fullName evidence="4">DUF1453 domain-containing protein</fullName>
    </recommendedName>
</protein>